<dbReference type="RefSeq" id="WP_139078731.1">
    <property type="nucleotide sequence ID" value="NZ_VDFU01000041.1"/>
</dbReference>
<gene>
    <name evidence="1" type="ORF">FHG66_19500</name>
</gene>
<proteinExistence type="predicted"/>
<reference evidence="1 2" key="1">
    <citation type="submission" date="2019-06" db="EMBL/GenBank/DDBJ databases">
        <title>YIM 131921 draft genome.</title>
        <authorList>
            <person name="Jiang L."/>
        </authorList>
    </citation>
    <scope>NUCLEOTIDE SEQUENCE [LARGE SCALE GENOMIC DNA]</scope>
    <source>
        <strain evidence="1 2">YIM 131921</strain>
    </source>
</reference>
<dbReference type="EMBL" id="VDFU01000041">
    <property type="protein sequence ID" value="TNC46153.1"/>
    <property type="molecule type" value="Genomic_DNA"/>
</dbReference>
<evidence type="ECO:0000313" key="1">
    <source>
        <dbReference type="EMBL" id="TNC46153.1"/>
    </source>
</evidence>
<name>A0A5C4MP64_9RHOB</name>
<sequence length="87" mass="9810">MTLDDYEQIRSQYADIDALCRAVEEGGTDEAYEPGLRRLIDVLSEQQRAPEQIRSFVEFLGAPEPMIVQILGEPSREPAEDNDLDLA</sequence>
<organism evidence="1 2">
    <name type="scientific">Rubellimicrobium rubrum</name>
    <dbReference type="NCBI Taxonomy" id="2585369"/>
    <lineage>
        <taxon>Bacteria</taxon>
        <taxon>Pseudomonadati</taxon>
        <taxon>Pseudomonadota</taxon>
        <taxon>Alphaproteobacteria</taxon>
        <taxon>Rhodobacterales</taxon>
        <taxon>Roseobacteraceae</taxon>
        <taxon>Rubellimicrobium</taxon>
    </lineage>
</organism>
<evidence type="ECO:0000313" key="2">
    <source>
        <dbReference type="Proteomes" id="UP000305887"/>
    </source>
</evidence>
<protein>
    <submittedName>
        <fullName evidence="1">Uncharacterized protein</fullName>
    </submittedName>
</protein>
<dbReference type="Proteomes" id="UP000305887">
    <property type="component" value="Unassembled WGS sequence"/>
</dbReference>
<comment type="caution">
    <text evidence="1">The sequence shown here is derived from an EMBL/GenBank/DDBJ whole genome shotgun (WGS) entry which is preliminary data.</text>
</comment>
<keyword evidence="2" id="KW-1185">Reference proteome</keyword>
<accession>A0A5C4MP64</accession>
<dbReference type="AlphaFoldDB" id="A0A5C4MP64"/>